<keyword evidence="2" id="KW-1185">Reference proteome</keyword>
<sequence length="118" mass="13246">MADGLLVPNKCKACGGQLNDLDAKYCPHCGRLLDEIQEAMNRKNKSGESCLNCGSSTCLILKSSNLSVTIVSRLFQRRKSWMLVLGFIKQIKLSLFKWKKSGQRCIFMSGLAMTRRVQ</sequence>
<organism evidence="1 2">
    <name type="scientific">Enterococcus plantarum</name>
    <dbReference type="NCBI Taxonomy" id="1077675"/>
    <lineage>
        <taxon>Bacteria</taxon>
        <taxon>Bacillati</taxon>
        <taxon>Bacillota</taxon>
        <taxon>Bacilli</taxon>
        <taxon>Lactobacillales</taxon>
        <taxon>Enterococcaceae</taxon>
        <taxon>Enterococcus</taxon>
    </lineage>
</organism>
<gene>
    <name evidence="1" type="ORF">CI088_02130</name>
</gene>
<evidence type="ECO:0000313" key="2">
    <source>
        <dbReference type="Proteomes" id="UP000249828"/>
    </source>
</evidence>
<dbReference type="EMBL" id="PIEU01000023">
    <property type="protein sequence ID" value="PZL76917.1"/>
    <property type="molecule type" value="Genomic_DNA"/>
</dbReference>
<accession>A0A2W3ZK73</accession>
<reference evidence="1 2" key="1">
    <citation type="submission" date="2017-11" db="EMBL/GenBank/DDBJ databases">
        <title>Draft genome sequence of Enterococcus plantarum TRW2 strain isolated from lettuce.</title>
        <authorList>
            <person name="Kim E.B."/>
            <person name="Marco M.L."/>
            <person name="Williams T.R."/>
            <person name="You I.H."/>
        </authorList>
    </citation>
    <scope>NUCLEOTIDE SEQUENCE [LARGE SCALE GENOMIC DNA]</scope>
    <source>
        <strain evidence="1 2">TRW2</strain>
    </source>
</reference>
<dbReference type="Proteomes" id="UP000249828">
    <property type="component" value="Unassembled WGS sequence"/>
</dbReference>
<comment type="caution">
    <text evidence="1">The sequence shown here is derived from an EMBL/GenBank/DDBJ whole genome shotgun (WGS) entry which is preliminary data.</text>
</comment>
<dbReference type="AlphaFoldDB" id="A0A2W3ZK73"/>
<proteinExistence type="predicted"/>
<evidence type="ECO:0000313" key="1">
    <source>
        <dbReference type="EMBL" id="PZL76917.1"/>
    </source>
</evidence>
<evidence type="ECO:0008006" key="3">
    <source>
        <dbReference type="Google" id="ProtNLM"/>
    </source>
</evidence>
<name>A0A2W3ZK73_9ENTE</name>
<protein>
    <recommendedName>
        <fullName evidence="3">DZANK-type domain-containing protein</fullName>
    </recommendedName>
</protein>